<sequence>MSNANDSDIKQAAARAERQSELPGGAAVPPMRADDHSSEDPAVATPVEGRQGFLGRPVLVVLIGGLLLAGLAWVILHYAVR</sequence>
<gene>
    <name evidence="3" type="ORF">RKE40_28840</name>
</gene>
<comment type="caution">
    <text evidence="3">The sequence shown here is derived from an EMBL/GenBank/DDBJ whole genome shotgun (WGS) entry which is preliminary data.</text>
</comment>
<organism evidence="3 4">
    <name type="scientific">Bosea rubneri</name>
    <dbReference type="NCBI Taxonomy" id="3075434"/>
    <lineage>
        <taxon>Bacteria</taxon>
        <taxon>Pseudomonadati</taxon>
        <taxon>Pseudomonadota</taxon>
        <taxon>Alphaproteobacteria</taxon>
        <taxon>Hyphomicrobiales</taxon>
        <taxon>Boseaceae</taxon>
        <taxon>Bosea</taxon>
    </lineage>
</organism>
<evidence type="ECO:0000313" key="4">
    <source>
        <dbReference type="Proteomes" id="UP001254257"/>
    </source>
</evidence>
<keyword evidence="4" id="KW-1185">Reference proteome</keyword>
<feature type="transmembrane region" description="Helical" evidence="2">
    <location>
        <begin position="58"/>
        <end position="80"/>
    </location>
</feature>
<proteinExistence type="predicted"/>
<protein>
    <submittedName>
        <fullName evidence="3">Uncharacterized protein</fullName>
    </submittedName>
</protein>
<dbReference type="RefSeq" id="WP_316021603.1">
    <property type="nucleotide sequence ID" value="NZ_JAWDID010000095.1"/>
</dbReference>
<name>A0ABU3SGJ2_9HYPH</name>
<keyword evidence="2" id="KW-0472">Membrane</keyword>
<evidence type="ECO:0000313" key="3">
    <source>
        <dbReference type="EMBL" id="MDU0343908.1"/>
    </source>
</evidence>
<evidence type="ECO:0000256" key="2">
    <source>
        <dbReference type="SAM" id="Phobius"/>
    </source>
</evidence>
<keyword evidence="2" id="KW-1133">Transmembrane helix</keyword>
<dbReference type="Proteomes" id="UP001254257">
    <property type="component" value="Unassembled WGS sequence"/>
</dbReference>
<evidence type="ECO:0000256" key="1">
    <source>
        <dbReference type="SAM" id="MobiDB-lite"/>
    </source>
</evidence>
<keyword evidence="2" id="KW-0812">Transmembrane</keyword>
<feature type="region of interest" description="Disordered" evidence="1">
    <location>
        <begin position="1"/>
        <end position="44"/>
    </location>
</feature>
<reference evidence="3 4" key="1">
    <citation type="submission" date="2023-09" db="EMBL/GenBank/DDBJ databases">
        <title>Whole genome shotgun sequencing (WGS) of Bosea sp. ZW T0_25, isolated from stored onions (Allium cepa).</title>
        <authorList>
            <person name="Stoll D.A."/>
            <person name="Huch M."/>
        </authorList>
    </citation>
    <scope>NUCLEOTIDE SEQUENCE [LARGE SCALE GENOMIC DNA]</scope>
    <source>
        <strain evidence="3 4">ZW T0_25</strain>
    </source>
</reference>
<accession>A0ABU3SGJ2</accession>
<dbReference type="EMBL" id="JAWDID010000095">
    <property type="protein sequence ID" value="MDU0343908.1"/>
    <property type="molecule type" value="Genomic_DNA"/>
</dbReference>